<organism evidence="2 3">
    <name type="scientific">Biomphalaria pfeifferi</name>
    <name type="common">Bloodfluke planorb</name>
    <name type="synonym">Freshwater snail</name>
    <dbReference type="NCBI Taxonomy" id="112525"/>
    <lineage>
        <taxon>Eukaryota</taxon>
        <taxon>Metazoa</taxon>
        <taxon>Spiralia</taxon>
        <taxon>Lophotrochozoa</taxon>
        <taxon>Mollusca</taxon>
        <taxon>Gastropoda</taxon>
        <taxon>Heterobranchia</taxon>
        <taxon>Euthyneura</taxon>
        <taxon>Panpulmonata</taxon>
        <taxon>Hygrophila</taxon>
        <taxon>Lymnaeoidea</taxon>
        <taxon>Planorbidae</taxon>
        <taxon>Biomphalaria</taxon>
    </lineage>
</organism>
<feature type="region of interest" description="Disordered" evidence="1">
    <location>
        <begin position="135"/>
        <end position="157"/>
    </location>
</feature>
<dbReference type="EMBL" id="JASAOG010000445">
    <property type="protein sequence ID" value="KAK0039514.1"/>
    <property type="molecule type" value="Genomic_DNA"/>
</dbReference>
<evidence type="ECO:0000313" key="2">
    <source>
        <dbReference type="EMBL" id="KAK0039514.1"/>
    </source>
</evidence>
<feature type="region of interest" description="Disordered" evidence="1">
    <location>
        <begin position="228"/>
        <end position="251"/>
    </location>
</feature>
<accession>A0AAD8EUR8</accession>
<gene>
    <name evidence="2" type="ORF">Bpfe_031101</name>
</gene>
<reference evidence="2" key="1">
    <citation type="journal article" date="2023" name="PLoS Negl. Trop. Dis.">
        <title>A genome sequence for Biomphalaria pfeifferi, the major vector snail for the human-infecting parasite Schistosoma mansoni.</title>
        <authorList>
            <person name="Bu L."/>
            <person name="Lu L."/>
            <person name="Laidemitt M.R."/>
            <person name="Zhang S.M."/>
            <person name="Mutuku M."/>
            <person name="Mkoji G."/>
            <person name="Steinauer M."/>
            <person name="Loker E.S."/>
        </authorList>
    </citation>
    <scope>NUCLEOTIDE SEQUENCE</scope>
    <source>
        <strain evidence="2">KasaAsao</strain>
    </source>
</reference>
<proteinExistence type="predicted"/>
<keyword evidence="3" id="KW-1185">Reference proteome</keyword>
<protein>
    <submittedName>
        <fullName evidence="2">Uncharacterized protein</fullName>
    </submittedName>
</protein>
<evidence type="ECO:0000256" key="1">
    <source>
        <dbReference type="SAM" id="MobiDB-lite"/>
    </source>
</evidence>
<feature type="region of interest" description="Disordered" evidence="1">
    <location>
        <begin position="1"/>
        <end position="23"/>
    </location>
</feature>
<dbReference type="AlphaFoldDB" id="A0AAD8EUR8"/>
<reference evidence="2" key="2">
    <citation type="submission" date="2023-04" db="EMBL/GenBank/DDBJ databases">
        <authorList>
            <person name="Bu L."/>
            <person name="Lu L."/>
            <person name="Laidemitt M.R."/>
            <person name="Zhang S.M."/>
            <person name="Mutuku M."/>
            <person name="Mkoji G."/>
            <person name="Steinauer M."/>
            <person name="Loker E.S."/>
        </authorList>
    </citation>
    <scope>NUCLEOTIDE SEQUENCE</scope>
    <source>
        <strain evidence="2">KasaAsao</strain>
        <tissue evidence="2">Whole Snail</tissue>
    </source>
</reference>
<name>A0AAD8EUR8_BIOPF</name>
<dbReference type="Proteomes" id="UP001233172">
    <property type="component" value="Unassembled WGS sequence"/>
</dbReference>
<evidence type="ECO:0000313" key="3">
    <source>
        <dbReference type="Proteomes" id="UP001233172"/>
    </source>
</evidence>
<feature type="compositionally biased region" description="Basic and acidic residues" evidence="1">
    <location>
        <begin position="1"/>
        <end position="11"/>
    </location>
</feature>
<sequence>MSRKGKIERATRRPRPFRTRPLVGTLDRLPAGSRTGTAFKAIRLRCAMKSMALRRLGVSGRNPHQADHFRVVTSRKRQVLPRKRIVTLSASCCEQEAPGGLLWMQPRPKGLGWFVELCSLATGLRSSELHAAGFGPAAWQGDESPERARDPRFGMGLFVTPRGRATRRVCNPGLGNAASPTGDVSFPFCFCKGERPCRRARPNRVVCRLLGGSGLTTLRAVPADKIPALLRPPAQPPSGRRGRPAHPTAADGGLRFAWTRICGSASSALSNKARRRSFRQRRKSFFGAWTN</sequence>
<comment type="caution">
    <text evidence="2">The sequence shown here is derived from an EMBL/GenBank/DDBJ whole genome shotgun (WGS) entry which is preliminary data.</text>
</comment>